<reference evidence="3" key="1">
    <citation type="submission" date="2022-10" db="EMBL/GenBank/DDBJ databases">
        <authorList>
            <person name="Chen Y."/>
            <person name="Dougan E. K."/>
            <person name="Chan C."/>
            <person name="Rhodes N."/>
            <person name="Thang M."/>
        </authorList>
    </citation>
    <scope>NUCLEOTIDE SEQUENCE</scope>
</reference>
<feature type="region of interest" description="Disordered" evidence="1">
    <location>
        <begin position="61"/>
        <end position="80"/>
    </location>
</feature>
<dbReference type="Proteomes" id="UP001152797">
    <property type="component" value="Unassembled WGS sequence"/>
</dbReference>
<dbReference type="EMBL" id="CAMXCT020000612">
    <property type="protein sequence ID" value="CAL1134491.1"/>
    <property type="molecule type" value="Genomic_DNA"/>
</dbReference>
<keyword evidence="2" id="KW-0472">Membrane</keyword>
<accession>A0A9P1BZH4</accession>
<evidence type="ECO:0000313" key="5">
    <source>
        <dbReference type="Proteomes" id="UP001152797"/>
    </source>
</evidence>
<reference evidence="4" key="2">
    <citation type="submission" date="2024-04" db="EMBL/GenBank/DDBJ databases">
        <authorList>
            <person name="Chen Y."/>
            <person name="Shah S."/>
            <person name="Dougan E. K."/>
            <person name="Thang M."/>
            <person name="Chan C."/>
        </authorList>
    </citation>
    <scope>NUCLEOTIDE SEQUENCE [LARGE SCALE GENOMIC DNA]</scope>
</reference>
<feature type="transmembrane region" description="Helical" evidence="2">
    <location>
        <begin position="421"/>
        <end position="446"/>
    </location>
</feature>
<evidence type="ECO:0000256" key="2">
    <source>
        <dbReference type="SAM" id="Phobius"/>
    </source>
</evidence>
<sequence>MIGSGHGFAMTTGYAGVFAPTQAPMRAPVPPNQVLYGPVPRSLGSATVNAIPMPGGVVQVPRPMPQDAGSAGSQGNWLPKSAPDLPRELLVAFDMVKKQRTSPDQRDQAYRCWIQSLAAWGVLENLPLDAQGTLQVTAPFCHDFFEAPHLLPFLASQILDRGRARRIQVQGCDVRPQDFWWAAWEKWTEHEFSGRITLQLRQQDLVQEPQPLAGLILAAHPEVTNGGPWLPILRHVLSSRSPKGRCVFATFYRQEAEACVQICHAQHVMVEIRENPFYAGRPADEAEKQIGYPNRRKKEDGGAPAAARLPGSQQTQATPEGDLQRIPQGHGSSVARWHALGEELCLAEACSGEEVRRRRGFSAGRHVLLDGPSEADLQRSNGCEVGCVFDSIMEREVSRLAATATLLRAGCRKCCSCLSGSPVLCLIITPVVLLVFILIAVFNVCLARLLTAPGAVMFNVLLLWLILRLVVRVLVFPGSILLWRRNTEASYRSEMAKQFAQHLEHLRGYVAESLGKGQGIAATPATLEGTLLGLMVVEGLARNFRVQQRDQVKFTSEQVQLRSLVQAVELWLSQAKVLD</sequence>
<dbReference type="AlphaFoldDB" id="A0A9P1BZH4"/>
<feature type="non-terminal residue" evidence="3">
    <location>
        <position position="1"/>
    </location>
</feature>
<dbReference type="OrthoDB" id="10359905at2759"/>
<feature type="transmembrane region" description="Helical" evidence="2">
    <location>
        <begin position="458"/>
        <end position="483"/>
    </location>
</feature>
<gene>
    <name evidence="3" type="ORF">C1SCF055_LOCUS8937</name>
</gene>
<dbReference type="EMBL" id="CAMXCT030000612">
    <property type="protein sequence ID" value="CAL4768428.1"/>
    <property type="molecule type" value="Genomic_DNA"/>
</dbReference>
<proteinExistence type="predicted"/>
<keyword evidence="5" id="KW-1185">Reference proteome</keyword>
<organism evidence="3">
    <name type="scientific">Cladocopium goreaui</name>
    <dbReference type="NCBI Taxonomy" id="2562237"/>
    <lineage>
        <taxon>Eukaryota</taxon>
        <taxon>Sar</taxon>
        <taxon>Alveolata</taxon>
        <taxon>Dinophyceae</taxon>
        <taxon>Suessiales</taxon>
        <taxon>Symbiodiniaceae</taxon>
        <taxon>Cladocopium</taxon>
    </lineage>
</organism>
<keyword evidence="2" id="KW-0812">Transmembrane</keyword>
<comment type="caution">
    <text evidence="3">The sequence shown here is derived from an EMBL/GenBank/DDBJ whole genome shotgun (WGS) entry which is preliminary data.</text>
</comment>
<feature type="region of interest" description="Disordered" evidence="1">
    <location>
        <begin position="283"/>
        <end position="328"/>
    </location>
</feature>
<protein>
    <submittedName>
        <fullName evidence="3">Uncharacterized protein</fullName>
    </submittedName>
</protein>
<evidence type="ECO:0000256" key="1">
    <source>
        <dbReference type="SAM" id="MobiDB-lite"/>
    </source>
</evidence>
<name>A0A9P1BZH4_9DINO</name>
<dbReference type="EMBL" id="CAMXCT010000612">
    <property type="protein sequence ID" value="CAI3981116.1"/>
    <property type="molecule type" value="Genomic_DNA"/>
</dbReference>
<evidence type="ECO:0000313" key="4">
    <source>
        <dbReference type="EMBL" id="CAL1134491.1"/>
    </source>
</evidence>
<evidence type="ECO:0000313" key="3">
    <source>
        <dbReference type="EMBL" id="CAI3981116.1"/>
    </source>
</evidence>
<keyword evidence="2" id="KW-1133">Transmembrane helix</keyword>